<feature type="region of interest" description="Disordered" evidence="1">
    <location>
        <begin position="835"/>
        <end position="856"/>
    </location>
</feature>
<dbReference type="Proteomes" id="UP000254535">
    <property type="component" value="Chromosome"/>
</dbReference>
<keyword evidence="2" id="KW-0812">Transmembrane</keyword>
<dbReference type="Gene3D" id="2.180.10.10">
    <property type="entry name" value="RHS repeat-associated core"/>
    <property type="match status" value="1"/>
</dbReference>
<keyword evidence="2" id="KW-1133">Transmembrane helix</keyword>
<dbReference type="InterPro" id="IPR050708">
    <property type="entry name" value="T6SS_VgrG/RHS"/>
</dbReference>
<feature type="region of interest" description="Disordered" evidence="1">
    <location>
        <begin position="657"/>
        <end position="704"/>
    </location>
</feature>
<feature type="region of interest" description="Disordered" evidence="1">
    <location>
        <begin position="326"/>
        <end position="349"/>
    </location>
</feature>
<dbReference type="PANTHER" id="PTHR32305:SF15">
    <property type="entry name" value="PROTEIN RHSA-RELATED"/>
    <property type="match status" value="1"/>
</dbReference>
<protein>
    <submittedName>
        <fullName evidence="3">Toxin</fullName>
    </submittedName>
</protein>
<keyword evidence="2" id="KW-0472">Membrane</keyword>
<feature type="transmembrane region" description="Helical" evidence="2">
    <location>
        <begin position="769"/>
        <end position="792"/>
    </location>
</feature>
<evidence type="ECO:0000256" key="1">
    <source>
        <dbReference type="SAM" id="MobiDB-lite"/>
    </source>
</evidence>
<reference evidence="3 4" key="1">
    <citation type="submission" date="2017-07" db="EMBL/GenBank/DDBJ databases">
        <title>Genome sequence of Pseudomonas NEP1.</title>
        <authorList>
            <person name="Nascimento F.X."/>
        </authorList>
    </citation>
    <scope>NUCLEOTIDE SEQUENCE [LARGE SCALE GENOMIC DNA]</scope>
    <source>
        <strain evidence="3 4">NEP1</strain>
    </source>
</reference>
<evidence type="ECO:0000313" key="4">
    <source>
        <dbReference type="Proteomes" id="UP000254535"/>
    </source>
</evidence>
<feature type="region of interest" description="Disordered" evidence="1">
    <location>
        <begin position="894"/>
        <end position="921"/>
    </location>
</feature>
<accession>A0A345V1L3</accession>
<name>A0A345V1L3_PSEFL</name>
<evidence type="ECO:0000256" key="2">
    <source>
        <dbReference type="SAM" id="Phobius"/>
    </source>
</evidence>
<sequence>MSANVHGNTPALQANDPRAIGIRQVAYLRNVAGEDVQTLVTRRLHDVAGRAVGQQDPRLPTVNTTSLFTLDGQVVRFASVDAGVNVTLPGLAGETLQSWDANGNHRRMDHDLQLRLLTLEENGVPDVETRLYAASSADPGHNLRGQMIKLTDPSGSVEFHSFALTGPARQETRTFHDGVALTSHRLFSPLGMLVEHTDAAGHRQQSKFDVAGQLVQVLLKVNGQPDWQPVLQGAQFDAAGRVIEHQAGNGVISHSHYRAADGFLLRCYAQKGSGSALQDFEYEYDPMGNIKTIIDNTFTPRFFANQRLDGRRLFAYDSLYRLHSATGYSDRPPADNPGRPQPSDPADRRNYTQTYEYDKGNNLIKTTHARDGAGYTNEVFIDPLTNRGLRWKPGDPPPDFSTRFDSAGNLLALQSGQPMQWNNRNQLASVILIDRNGSGPNDEEHYRYSQGKRVYKRHDSHTAAIDHFHEVRYLPGLEIRTRDNGEELHLISLVSGIENVICLHWVSGKPPNMPADQMRYTLSDHLQSVSMELDQQAQMISHEGYLPFGTTAWMVARSQIEVDYRFIRYSGKEMDIGGLYYYGARYYAPWLGRWIAVDPAGDVDGLNLYAFVGNNPLIHVDVTGHESTWFTVLTGFFSFVNVSKKASGQLRGMAETFRDMVPGPSPQDGDEGSGGGGGEDGGDLPLRPGPGGRVNVDDAPPDRPVSKGLSRYLAFKAQIENLTLGEYLRSSSGRAAMKAGVKIGSTTGSALGTFIGGIAGLIIGGPLGAVLGAVLGGALFAILGGVIGYVAMPVIMLRYMKKNVNEGKAREDILESMNNLAGHIDIVNEISENLPDPQVLPSEPLPDGSRGNTGNSFSNIEMDLLGKVRQLSPERQVALAAVMNHRALVQAISGGGAPRTIEESDTHRAQRPTPKPRNRRTVRVQHQYSETFV</sequence>
<proteinExistence type="predicted"/>
<dbReference type="AlphaFoldDB" id="A0A345V1L3"/>
<gene>
    <name evidence="3" type="ORF">CFN16_21555</name>
</gene>
<dbReference type="NCBIfam" id="TIGR03696">
    <property type="entry name" value="Rhs_assc_core"/>
    <property type="match status" value="1"/>
</dbReference>
<organism evidence="3 4">
    <name type="scientific">Pseudomonas fluorescens</name>
    <dbReference type="NCBI Taxonomy" id="294"/>
    <lineage>
        <taxon>Bacteria</taxon>
        <taxon>Pseudomonadati</taxon>
        <taxon>Pseudomonadota</taxon>
        <taxon>Gammaproteobacteria</taxon>
        <taxon>Pseudomonadales</taxon>
        <taxon>Pseudomonadaceae</taxon>
        <taxon>Pseudomonas</taxon>
    </lineage>
</organism>
<feature type="transmembrane region" description="Helical" evidence="2">
    <location>
        <begin position="739"/>
        <end position="763"/>
    </location>
</feature>
<dbReference type="EMBL" id="CP022313">
    <property type="protein sequence ID" value="AXJ06615.1"/>
    <property type="molecule type" value="Genomic_DNA"/>
</dbReference>
<dbReference type="InterPro" id="IPR022385">
    <property type="entry name" value="Rhs_assc_core"/>
</dbReference>
<evidence type="ECO:0000313" key="3">
    <source>
        <dbReference type="EMBL" id="AXJ06615.1"/>
    </source>
</evidence>
<dbReference type="PANTHER" id="PTHR32305">
    <property type="match status" value="1"/>
</dbReference>